<organism evidence="1">
    <name type="scientific">Rhizophora mucronata</name>
    <name type="common">Asiatic mangrove</name>
    <dbReference type="NCBI Taxonomy" id="61149"/>
    <lineage>
        <taxon>Eukaryota</taxon>
        <taxon>Viridiplantae</taxon>
        <taxon>Streptophyta</taxon>
        <taxon>Embryophyta</taxon>
        <taxon>Tracheophyta</taxon>
        <taxon>Spermatophyta</taxon>
        <taxon>Magnoliopsida</taxon>
        <taxon>eudicotyledons</taxon>
        <taxon>Gunneridae</taxon>
        <taxon>Pentapetalae</taxon>
        <taxon>rosids</taxon>
        <taxon>fabids</taxon>
        <taxon>Malpighiales</taxon>
        <taxon>Rhizophoraceae</taxon>
        <taxon>Rhizophora</taxon>
    </lineage>
</organism>
<sequence>MYVYTESQQHGFSHVLKLAYIPLARQQA</sequence>
<name>A0A2P2PPL6_RHIMU</name>
<dbReference type="EMBL" id="GGEC01076065">
    <property type="protein sequence ID" value="MBX56549.1"/>
    <property type="molecule type" value="Transcribed_RNA"/>
</dbReference>
<dbReference type="AlphaFoldDB" id="A0A2P2PPL6"/>
<proteinExistence type="predicted"/>
<protein>
    <submittedName>
        <fullName evidence="1">Uncharacterized protein MANES_09G161600</fullName>
    </submittedName>
</protein>
<reference evidence="1" key="1">
    <citation type="submission" date="2018-02" db="EMBL/GenBank/DDBJ databases">
        <title>Rhizophora mucronata_Transcriptome.</title>
        <authorList>
            <person name="Meera S.P."/>
            <person name="Sreeshan A."/>
            <person name="Augustine A."/>
        </authorList>
    </citation>
    <scope>NUCLEOTIDE SEQUENCE</scope>
    <source>
        <tissue evidence="1">Leaf</tissue>
    </source>
</reference>
<evidence type="ECO:0000313" key="1">
    <source>
        <dbReference type="EMBL" id="MBX56549.1"/>
    </source>
</evidence>
<accession>A0A2P2PPL6</accession>